<keyword evidence="2" id="KW-0472">Membrane</keyword>
<gene>
    <name evidence="3" type="ORF">K457DRAFT_129794</name>
</gene>
<sequence>MHAAKTLFLSLAPLMVTESLPLILVTALYEFDIIRYLFFGHPTRPVPPSRRKLDYIGFLPIPEKAKSWQGLLVAVFCGLVWFFSEFTLDIILIVLGDHSAAELKKQIQQHEEKFQHDDEDNDTAVVQDSYAEEDGTGVKVNKMNNHQHHHHHHRDIYDRSEEFFGDHQPQQQQQGGRRWRRAFQREDEREYDASAEGDDVVEQLDLQDEFSVWNSMKRSVEYRDDEEGLFAVSAALIRNLTLGADAQEGEEGKAVLSSTMPDVFVATAVDVKGERGSDLQENNERTPAVEIRLLPAHDLERNVDVLSGPDTDADTEAADEPRSVSSSPLSSTSTSCSDLHYETEHSDKKEKAHTNGDFKENTKAWVQLSVSTRTAEAPSLDDCRTTASIQQHGDDHEAVAGVYGHPVEQRSKDRWSEWGPYQLSRAVKTVHSIQRQRQERVVTSSSTHRLMALFPPLSLLAADSTAESLSDDSRIRDEKKKMLRYAKKKKAAKAKKASGMPLSLTYGGVPSPVEDERLSA</sequence>
<dbReference type="AlphaFoldDB" id="A0A197JJA6"/>
<keyword evidence="2" id="KW-0812">Transmembrane</keyword>
<feature type="compositionally biased region" description="Basic and acidic residues" evidence="1">
    <location>
        <begin position="339"/>
        <end position="358"/>
    </location>
</feature>
<feature type="region of interest" description="Disordered" evidence="1">
    <location>
        <begin position="302"/>
        <end position="358"/>
    </location>
</feature>
<evidence type="ECO:0000256" key="2">
    <source>
        <dbReference type="SAM" id="Phobius"/>
    </source>
</evidence>
<dbReference type="EMBL" id="KV442094">
    <property type="protein sequence ID" value="OAQ24449.1"/>
    <property type="molecule type" value="Genomic_DNA"/>
</dbReference>
<feature type="compositionally biased region" description="Basic and acidic residues" evidence="1">
    <location>
        <begin position="183"/>
        <end position="192"/>
    </location>
</feature>
<evidence type="ECO:0000313" key="4">
    <source>
        <dbReference type="Proteomes" id="UP000078512"/>
    </source>
</evidence>
<feature type="region of interest" description="Disordered" evidence="1">
    <location>
        <begin position="490"/>
        <end position="520"/>
    </location>
</feature>
<evidence type="ECO:0000313" key="3">
    <source>
        <dbReference type="EMBL" id="OAQ24449.1"/>
    </source>
</evidence>
<name>A0A197JJA6_9FUNG</name>
<feature type="region of interest" description="Disordered" evidence="1">
    <location>
        <begin position="165"/>
        <end position="196"/>
    </location>
</feature>
<organism evidence="3 4">
    <name type="scientific">Linnemannia elongata AG-77</name>
    <dbReference type="NCBI Taxonomy" id="1314771"/>
    <lineage>
        <taxon>Eukaryota</taxon>
        <taxon>Fungi</taxon>
        <taxon>Fungi incertae sedis</taxon>
        <taxon>Mucoromycota</taxon>
        <taxon>Mortierellomycotina</taxon>
        <taxon>Mortierellomycetes</taxon>
        <taxon>Mortierellales</taxon>
        <taxon>Mortierellaceae</taxon>
        <taxon>Linnemannia</taxon>
    </lineage>
</organism>
<accession>A0A197JJA6</accession>
<keyword evidence="2" id="KW-1133">Transmembrane helix</keyword>
<proteinExistence type="predicted"/>
<reference evidence="3 4" key="1">
    <citation type="submission" date="2016-05" db="EMBL/GenBank/DDBJ databases">
        <title>Genome sequencing reveals origins of a unique bacterial endosymbiosis in the earliest lineages of terrestrial Fungi.</title>
        <authorList>
            <consortium name="DOE Joint Genome Institute"/>
            <person name="Uehling J."/>
            <person name="Gryganskyi A."/>
            <person name="Hameed K."/>
            <person name="Tschaplinski T."/>
            <person name="Misztal P."/>
            <person name="Wu S."/>
            <person name="Desiro A."/>
            <person name="Vande Pol N."/>
            <person name="Du Z.-Y."/>
            <person name="Zienkiewicz A."/>
            <person name="Zienkiewicz K."/>
            <person name="Morin E."/>
            <person name="Tisserant E."/>
            <person name="Splivallo R."/>
            <person name="Hainaut M."/>
            <person name="Henrissat B."/>
            <person name="Ohm R."/>
            <person name="Kuo A."/>
            <person name="Yan J."/>
            <person name="Lipzen A."/>
            <person name="Nolan M."/>
            <person name="Labutti K."/>
            <person name="Barry K."/>
            <person name="Goldstein A."/>
            <person name="Labbe J."/>
            <person name="Schadt C."/>
            <person name="Tuskan G."/>
            <person name="Grigoriev I."/>
            <person name="Martin F."/>
            <person name="Vilgalys R."/>
            <person name="Bonito G."/>
        </authorList>
    </citation>
    <scope>NUCLEOTIDE SEQUENCE [LARGE SCALE GENOMIC DNA]</scope>
    <source>
        <strain evidence="3 4">AG-77</strain>
    </source>
</reference>
<protein>
    <submittedName>
        <fullName evidence="3">Uncharacterized protein</fullName>
    </submittedName>
</protein>
<dbReference type="OrthoDB" id="2409949at2759"/>
<feature type="compositionally biased region" description="Low complexity" evidence="1">
    <location>
        <begin position="323"/>
        <end position="337"/>
    </location>
</feature>
<dbReference type="Proteomes" id="UP000078512">
    <property type="component" value="Unassembled WGS sequence"/>
</dbReference>
<keyword evidence="4" id="KW-1185">Reference proteome</keyword>
<evidence type="ECO:0000256" key="1">
    <source>
        <dbReference type="SAM" id="MobiDB-lite"/>
    </source>
</evidence>
<feature type="transmembrane region" description="Helical" evidence="2">
    <location>
        <begin position="7"/>
        <end position="29"/>
    </location>
</feature>